<dbReference type="AlphaFoldDB" id="A0A1G9DIQ1"/>
<evidence type="ECO:0000256" key="1">
    <source>
        <dbReference type="ARBA" id="ARBA00001933"/>
    </source>
</evidence>
<dbReference type="PRINTS" id="PR00753">
    <property type="entry name" value="ACCSYNTHASE"/>
</dbReference>
<gene>
    <name evidence="8" type="ORF">SAMN05216187_11252</name>
</gene>
<organism evidence="8 9">
    <name type="scientific">Jeotgalicoccus aerolatus</name>
    <dbReference type="NCBI Taxonomy" id="709510"/>
    <lineage>
        <taxon>Bacteria</taxon>
        <taxon>Bacillati</taxon>
        <taxon>Bacillota</taxon>
        <taxon>Bacilli</taxon>
        <taxon>Bacillales</taxon>
        <taxon>Staphylococcaceae</taxon>
        <taxon>Jeotgalicoccus</taxon>
    </lineage>
</organism>
<evidence type="ECO:0000259" key="7">
    <source>
        <dbReference type="Pfam" id="PF00155"/>
    </source>
</evidence>
<dbReference type="InterPro" id="IPR015421">
    <property type="entry name" value="PyrdxlP-dep_Trfase_major"/>
</dbReference>
<dbReference type="Pfam" id="PF00155">
    <property type="entry name" value="Aminotran_1_2"/>
    <property type="match status" value="1"/>
</dbReference>
<dbReference type="SUPFAM" id="SSF53383">
    <property type="entry name" value="PLP-dependent transferases"/>
    <property type="match status" value="1"/>
</dbReference>
<dbReference type="InterPro" id="IPR015422">
    <property type="entry name" value="PyrdxlP-dep_Trfase_small"/>
</dbReference>
<proteinExistence type="inferred from homology"/>
<dbReference type="Gene3D" id="3.40.640.10">
    <property type="entry name" value="Type I PLP-dependent aspartate aminotransferase-like (Major domain)"/>
    <property type="match status" value="1"/>
</dbReference>
<dbReference type="OrthoDB" id="9802328at2"/>
<feature type="domain" description="Aminotransferase class I/classII large" evidence="7">
    <location>
        <begin position="28"/>
        <end position="375"/>
    </location>
</feature>
<dbReference type="STRING" id="586411.SAMN05216187_11252"/>
<evidence type="ECO:0000256" key="4">
    <source>
        <dbReference type="ARBA" id="ARBA00022679"/>
    </source>
</evidence>
<comment type="similarity">
    <text evidence="2 6">Belongs to the class-I pyridoxal-phosphate-dependent aminotransferase family.</text>
</comment>
<reference evidence="9" key="1">
    <citation type="submission" date="2016-10" db="EMBL/GenBank/DDBJ databases">
        <authorList>
            <person name="Varghese N."/>
            <person name="Submissions S."/>
        </authorList>
    </citation>
    <scope>NUCLEOTIDE SEQUENCE [LARGE SCALE GENOMIC DNA]</scope>
    <source>
        <strain evidence="9">CGMCC 1.8911</strain>
    </source>
</reference>
<keyword evidence="5" id="KW-0663">Pyridoxal phosphate</keyword>
<keyword evidence="3 6" id="KW-0032">Aminotransferase</keyword>
<dbReference type="EMBL" id="FNFI01000012">
    <property type="protein sequence ID" value="SDK63761.1"/>
    <property type="molecule type" value="Genomic_DNA"/>
</dbReference>
<evidence type="ECO:0000256" key="3">
    <source>
        <dbReference type="ARBA" id="ARBA00022576"/>
    </source>
</evidence>
<evidence type="ECO:0000313" key="9">
    <source>
        <dbReference type="Proteomes" id="UP000242700"/>
    </source>
</evidence>
<dbReference type="Proteomes" id="UP000242700">
    <property type="component" value="Unassembled WGS sequence"/>
</dbReference>
<evidence type="ECO:0000256" key="5">
    <source>
        <dbReference type="ARBA" id="ARBA00022898"/>
    </source>
</evidence>
<keyword evidence="4 6" id="KW-0808">Transferase</keyword>
<protein>
    <recommendedName>
        <fullName evidence="6">Aminotransferase</fullName>
        <ecNumber evidence="6">2.6.1.-</ecNumber>
    </recommendedName>
</protein>
<dbReference type="CDD" id="cd00609">
    <property type="entry name" value="AAT_like"/>
    <property type="match status" value="1"/>
</dbReference>
<evidence type="ECO:0000313" key="8">
    <source>
        <dbReference type="EMBL" id="SDK63761.1"/>
    </source>
</evidence>
<dbReference type="EC" id="2.6.1.-" evidence="6"/>
<evidence type="ECO:0000256" key="6">
    <source>
        <dbReference type="RuleBase" id="RU000481"/>
    </source>
</evidence>
<name>A0A1G9DIQ1_9STAP</name>
<comment type="cofactor">
    <cofactor evidence="1 6">
        <name>pyridoxal 5'-phosphate</name>
        <dbReference type="ChEBI" id="CHEBI:597326"/>
    </cofactor>
</comment>
<evidence type="ECO:0000256" key="2">
    <source>
        <dbReference type="ARBA" id="ARBA00007441"/>
    </source>
</evidence>
<dbReference type="GO" id="GO:0030170">
    <property type="term" value="F:pyridoxal phosphate binding"/>
    <property type="evidence" value="ECO:0007669"/>
    <property type="project" value="InterPro"/>
</dbReference>
<dbReference type="InterPro" id="IPR050596">
    <property type="entry name" value="AspAT/PAT-like"/>
</dbReference>
<dbReference type="FunFam" id="3.40.640.10:FF:000033">
    <property type="entry name" value="Aspartate aminotransferase"/>
    <property type="match status" value="1"/>
</dbReference>
<dbReference type="PANTHER" id="PTHR46383:SF4">
    <property type="entry name" value="AMINOTRANSFERASE"/>
    <property type="match status" value="1"/>
</dbReference>
<sequence>MPKLNPRAAALSIPGIRVFSNQVQTLEDGVNLTIGQPDFPTPDSVKNAAITAIQNNKTGYSLNAGIVELRQAAADFFKEKYDGEYSADEVVITTGASEALDSVLRTLLTEGDEVIITAPAYPAYESLIELNGGIVKYLDVSDTGFIPDIEKLDALVTSNTKAILLNYPSNPTGASLSEKDVSDIADYISTQDLFLISDEIYSENVYENKHISFASQKQIRNQTILIHGVSKSHSMTGWRVGYTLSPKHLSDEILKVHLNNSICAAVPSQYAALEALTNARDYPKVMNEAYLKRRDYVYSRLVDMGCDVKKPGGAFYIFPDISFTGMEDWDFATALLKDQHLAVVPGSAFSEHGKGHIRISFASAIETLEEGMDRLESFVKTLKKQ</sequence>
<dbReference type="Gene3D" id="3.90.1150.10">
    <property type="entry name" value="Aspartate Aminotransferase, domain 1"/>
    <property type="match status" value="1"/>
</dbReference>
<dbReference type="RefSeq" id="WP_092599438.1">
    <property type="nucleotide sequence ID" value="NZ_FNFI01000012.1"/>
</dbReference>
<dbReference type="InterPro" id="IPR004839">
    <property type="entry name" value="Aminotransferase_I/II_large"/>
</dbReference>
<dbReference type="PROSITE" id="PS00105">
    <property type="entry name" value="AA_TRANSFER_CLASS_1"/>
    <property type="match status" value="1"/>
</dbReference>
<dbReference type="GO" id="GO:0006520">
    <property type="term" value="P:amino acid metabolic process"/>
    <property type="evidence" value="ECO:0007669"/>
    <property type="project" value="InterPro"/>
</dbReference>
<accession>A0A1G9DIQ1</accession>
<dbReference type="GO" id="GO:0008483">
    <property type="term" value="F:transaminase activity"/>
    <property type="evidence" value="ECO:0007669"/>
    <property type="project" value="UniProtKB-KW"/>
</dbReference>
<dbReference type="InterPro" id="IPR015424">
    <property type="entry name" value="PyrdxlP-dep_Trfase"/>
</dbReference>
<dbReference type="InterPro" id="IPR004838">
    <property type="entry name" value="NHTrfase_class1_PyrdxlP-BS"/>
</dbReference>
<dbReference type="PANTHER" id="PTHR46383">
    <property type="entry name" value="ASPARTATE AMINOTRANSFERASE"/>
    <property type="match status" value="1"/>
</dbReference>